<feature type="compositionally biased region" description="Basic and acidic residues" evidence="10">
    <location>
        <begin position="173"/>
        <end position="183"/>
    </location>
</feature>
<evidence type="ECO:0000256" key="6">
    <source>
        <dbReference type="ARBA" id="ARBA00022691"/>
    </source>
</evidence>
<feature type="compositionally biased region" description="Polar residues" evidence="10">
    <location>
        <begin position="222"/>
        <end position="231"/>
    </location>
</feature>
<evidence type="ECO:0000256" key="1">
    <source>
        <dbReference type="ARBA" id="ARBA00004604"/>
    </source>
</evidence>
<dbReference type="PANTHER" id="PTHR12787">
    <property type="entry name" value="RIBOSOMAL RNA-PROCESSING PROTEIN 8"/>
    <property type="match status" value="1"/>
</dbReference>
<evidence type="ECO:0000256" key="8">
    <source>
        <dbReference type="ARBA" id="ARBA00076672"/>
    </source>
</evidence>
<dbReference type="GO" id="GO:0042273">
    <property type="term" value="P:ribosomal large subunit biogenesis"/>
    <property type="evidence" value="ECO:0007669"/>
    <property type="project" value="TreeGrafter"/>
</dbReference>
<feature type="region of interest" description="Disordered" evidence="10">
    <location>
        <begin position="16"/>
        <end position="105"/>
    </location>
</feature>
<gene>
    <name evidence="11" type="ORF">JMJ35_005946</name>
</gene>
<evidence type="ECO:0000256" key="3">
    <source>
        <dbReference type="ARBA" id="ARBA00022552"/>
    </source>
</evidence>
<dbReference type="GO" id="GO:0005730">
    <property type="term" value="C:nucleolus"/>
    <property type="evidence" value="ECO:0007669"/>
    <property type="project" value="UniProtKB-SubCell"/>
</dbReference>
<feature type="compositionally biased region" description="Basic and acidic residues" evidence="10">
    <location>
        <begin position="18"/>
        <end position="36"/>
    </location>
</feature>
<keyword evidence="3 9" id="KW-0698">rRNA processing</keyword>
<evidence type="ECO:0000256" key="4">
    <source>
        <dbReference type="ARBA" id="ARBA00022603"/>
    </source>
</evidence>
<dbReference type="FunFam" id="1.10.10.2150:FF:000001">
    <property type="entry name" value="Ribosomal RNA-processing protein 8"/>
    <property type="match status" value="1"/>
</dbReference>
<keyword evidence="7 9" id="KW-0539">Nucleus</keyword>
<evidence type="ECO:0000313" key="11">
    <source>
        <dbReference type="EMBL" id="KAK0511373.1"/>
    </source>
</evidence>
<sequence length="623" mass="68352">MFAVPGWSVSASALKTQLDSKLHQPDRDSKSFETEKKSRKRKRGHGSGKGVEVTEENLGDLWKKHIEAGGLRPSDNKIDVNTERNKKTRKSEKDSAVGSALEGYSSANGDLTEAFVEEGGPTKTQLEIVPAAIKKKKKQKRQNQEQPTVAPANDYVSNAEGPPNSIESPHSLEGGKAKFEQRKAKAAKKREARALLQANGALPPTRPEAMANIASVPHPKSTHPSNASECSKSPGIRQESPFATGEDIPKTTDLPKPAVKPQSSDSLPPNTQLTPLQQRMTAKLMSSRFRHLNEVLYTSPSDQAMRLFTESPQNYTSYHAGFRAQVAVWPQNPVEGFIDDVKTRGRVSIPSQKKMWRNQKKGKKPTEPSNDGAAVNGEIIGKVDPLPRVRGTCTIADLGCGDAHLAASLHPLRTSLNLNLLSFDLAKGDTPNMHLITVADISNLLSVGVRDNSVDIAICCLSLMNTNWVSVVDECSRIVRGGGEVWVAEIKSRFARQGQIGKKKGDGIGKKKKAKGEDEDEGDLLALDEIEEAKGLKDETDVSAFVEVFRKRGFNLKGEPDMANKMFVRMRFMKGLRPENEKGGAAKFGDGFRGKQVKTKFMEDEERVVDESKVLKPCVYKIR</sequence>
<evidence type="ECO:0000256" key="2">
    <source>
        <dbReference type="ARBA" id="ARBA00006301"/>
    </source>
</evidence>
<evidence type="ECO:0000256" key="7">
    <source>
        <dbReference type="ARBA" id="ARBA00023242"/>
    </source>
</evidence>
<protein>
    <recommendedName>
        <fullName evidence="8 9">Ribosomal RNA-processing protein 8</fullName>
        <ecNumber evidence="9">2.1.1.-</ecNumber>
    </recommendedName>
</protein>
<evidence type="ECO:0000256" key="9">
    <source>
        <dbReference type="RuleBase" id="RU365074"/>
    </source>
</evidence>
<evidence type="ECO:0000256" key="5">
    <source>
        <dbReference type="ARBA" id="ARBA00022679"/>
    </source>
</evidence>
<keyword evidence="6 9" id="KW-0949">S-adenosyl-L-methionine</keyword>
<dbReference type="InterPro" id="IPR042036">
    <property type="entry name" value="RRP8_N"/>
</dbReference>
<feature type="region of interest" description="Disordered" evidence="10">
    <location>
        <begin position="134"/>
        <end position="273"/>
    </location>
</feature>
<comment type="subcellular location">
    <subcellularLocation>
        <location evidence="1 9">Nucleus</location>
        <location evidence="1 9">Nucleolus</location>
    </subcellularLocation>
</comment>
<feature type="compositionally biased region" description="Basic residues" evidence="10">
    <location>
        <begin position="37"/>
        <end position="46"/>
    </location>
</feature>
<accession>A0AA39R121</accession>
<feature type="region of interest" description="Disordered" evidence="10">
    <location>
        <begin position="352"/>
        <end position="376"/>
    </location>
</feature>
<dbReference type="EMBL" id="JAFEKC020000013">
    <property type="protein sequence ID" value="KAK0511373.1"/>
    <property type="molecule type" value="Genomic_DNA"/>
</dbReference>
<dbReference type="CDD" id="cd02440">
    <property type="entry name" value="AdoMet_MTases"/>
    <property type="match status" value="1"/>
</dbReference>
<comment type="caution">
    <text evidence="11">The sequence shown here is derived from an EMBL/GenBank/DDBJ whole genome shotgun (WGS) entry which is preliminary data.</text>
</comment>
<keyword evidence="12" id="KW-1185">Reference proteome</keyword>
<feature type="compositionally biased region" description="Polar residues" evidence="10">
    <location>
        <begin position="261"/>
        <end position="273"/>
    </location>
</feature>
<keyword evidence="4 9" id="KW-0489">Methyltransferase</keyword>
<comment type="similarity">
    <text evidence="2 9">Belongs to the methyltransferase superfamily. RRP8 family.</text>
</comment>
<dbReference type="Gene3D" id="3.40.50.150">
    <property type="entry name" value="Vaccinia Virus protein VP39"/>
    <property type="match status" value="1"/>
</dbReference>
<name>A0AA39R121_9LECA</name>
<dbReference type="GO" id="GO:0016433">
    <property type="term" value="F:rRNA (adenine) methyltransferase activity"/>
    <property type="evidence" value="ECO:0007669"/>
    <property type="project" value="TreeGrafter"/>
</dbReference>
<evidence type="ECO:0000256" key="10">
    <source>
        <dbReference type="SAM" id="MobiDB-lite"/>
    </source>
</evidence>
<organism evidence="11 12">
    <name type="scientific">Cladonia borealis</name>
    <dbReference type="NCBI Taxonomy" id="184061"/>
    <lineage>
        <taxon>Eukaryota</taxon>
        <taxon>Fungi</taxon>
        <taxon>Dikarya</taxon>
        <taxon>Ascomycota</taxon>
        <taxon>Pezizomycotina</taxon>
        <taxon>Lecanoromycetes</taxon>
        <taxon>OSLEUM clade</taxon>
        <taxon>Lecanoromycetidae</taxon>
        <taxon>Lecanorales</taxon>
        <taxon>Lecanorineae</taxon>
        <taxon>Cladoniaceae</taxon>
        <taxon>Cladonia</taxon>
    </lineage>
</organism>
<dbReference type="AlphaFoldDB" id="A0AA39R121"/>
<evidence type="ECO:0000313" key="12">
    <source>
        <dbReference type="Proteomes" id="UP001166286"/>
    </source>
</evidence>
<feature type="compositionally biased region" description="Basic and acidic residues" evidence="10">
    <location>
        <begin position="74"/>
        <end position="95"/>
    </location>
</feature>
<dbReference type="Proteomes" id="UP001166286">
    <property type="component" value="Unassembled WGS sequence"/>
</dbReference>
<dbReference type="Gene3D" id="1.10.10.2150">
    <property type="entry name" value="Ribosomal RNA-processing protein 8, N-terminal domain"/>
    <property type="match status" value="1"/>
</dbReference>
<dbReference type="InterPro" id="IPR007823">
    <property type="entry name" value="RRP8"/>
</dbReference>
<reference evidence="11" key="1">
    <citation type="submission" date="2023-03" db="EMBL/GenBank/DDBJ databases">
        <title>Complete genome of Cladonia borealis.</title>
        <authorList>
            <person name="Park H."/>
        </authorList>
    </citation>
    <scope>NUCLEOTIDE SEQUENCE</scope>
    <source>
        <strain evidence="11">ANT050790</strain>
    </source>
</reference>
<dbReference type="PANTHER" id="PTHR12787:SF0">
    <property type="entry name" value="RIBOSOMAL RNA-PROCESSING PROTEIN 8"/>
    <property type="match status" value="1"/>
</dbReference>
<proteinExistence type="inferred from homology"/>
<dbReference type="SUPFAM" id="SSF53335">
    <property type="entry name" value="S-adenosyl-L-methionine-dependent methyltransferases"/>
    <property type="match status" value="1"/>
</dbReference>
<comment type="function">
    <text evidence="9">S-adenosyl-L-methionine-dependent methyltransferase that specifically methylates the N(1) position of adenine in helix 25.1 in 25S rRNA. Required both for ribosomal 40S and 60S subunits biogenesis. Required for efficient pre-rRNA cleavage at site A2.</text>
</comment>
<keyword evidence="5 9" id="KW-0808">Transferase</keyword>
<dbReference type="EC" id="2.1.1.-" evidence="9"/>
<feature type="compositionally biased region" description="Basic residues" evidence="10">
    <location>
        <begin position="354"/>
        <end position="363"/>
    </location>
</feature>
<dbReference type="InterPro" id="IPR029063">
    <property type="entry name" value="SAM-dependent_MTases_sf"/>
</dbReference>
<dbReference type="Pfam" id="PF05148">
    <property type="entry name" value="Methyltransf_8"/>
    <property type="match status" value="1"/>
</dbReference>